<accession>A0ABW3M634</accession>
<evidence type="ECO:0000313" key="3">
    <source>
        <dbReference type="Proteomes" id="UP001597045"/>
    </source>
</evidence>
<proteinExistence type="predicted"/>
<gene>
    <name evidence="2" type="ORF">ACFQ1S_11240</name>
</gene>
<sequence>MDAEALAKFTEAVEAAVTRAHRAAAEAREQSTRLLAELNPQPEVPPSGDDDEDFSQEQILTDH</sequence>
<reference evidence="3" key="1">
    <citation type="journal article" date="2019" name="Int. J. Syst. Evol. Microbiol.">
        <title>The Global Catalogue of Microorganisms (GCM) 10K type strain sequencing project: providing services to taxonomists for standard genome sequencing and annotation.</title>
        <authorList>
            <consortium name="The Broad Institute Genomics Platform"/>
            <consortium name="The Broad Institute Genome Sequencing Center for Infectious Disease"/>
            <person name="Wu L."/>
            <person name="Ma J."/>
        </authorList>
    </citation>
    <scope>NUCLEOTIDE SEQUENCE [LARGE SCALE GENOMIC DNA]</scope>
    <source>
        <strain evidence="3">JCM 31486</strain>
    </source>
</reference>
<name>A0ABW3M634_9PSEU</name>
<organism evidence="2 3">
    <name type="scientific">Kibdelosporangium lantanae</name>
    <dbReference type="NCBI Taxonomy" id="1497396"/>
    <lineage>
        <taxon>Bacteria</taxon>
        <taxon>Bacillati</taxon>
        <taxon>Actinomycetota</taxon>
        <taxon>Actinomycetes</taxon>
        <taxon>Pseudonocardiales</taxon>
        <taxon>Pseudonocardiaceae</taxon>
        <taxon>Kibdelosporangium</taxon>
    </lineage>
</organism>
<evidence type="ECO:0000313" key="2">
    <source>
        <dbReference type="EMBL" id="MFD1046097.1"/>
    </source>
</evidence>
<keyword evidence="3" id="KW-1185">Reference proteome</keyword>
<dbReference type="EMBL" id="JBHTIS010000521">
    <property type="protein sequence ID" value="MFD1046097.1"/>
    <property type="molecule type" value="Genomic_DNA"/>
</dbReference>
<protein>
    <submittedName>
        <fullName evidence="2">Uncharacterized protein</fullName>
    </submittedName>
</protein>
<feature type="region of interest" description="Disordered" evidence="1">
    <location>
        <begin position="27"/>
        <end position="63"/>
    </location>
</feature>
<evidence type="ECO:0000256" key="1">
    <source>
        <dbReference type="SAM" id="MobiDB-lite"/>
    </source>
</evidence>
<dbReference type="Proteomes" id="UP001597045">
    <property type="component" value="Unassembled WGS sequence"/>
</dbReference>
<comment type="caution">
    <text evidence="2">The sequence shown here is derived from an EMBL/GenBank/DDBJ whole genome shotgun (WGS) entry which is preliminary data.</text>
</comment>